<evidence type="ECO:0000256" key="1">
    <source>
        <dbReference type="SAM" id="Phobius"/>
    </source>
</evidence>
<dbReference type="EMBL" id="VOEJ01000006">
    <property type="protein sequence ID" value="TWR27473.1"/>
    <property type="molecule type" value="Genomic_DNA"/>
</dbReference>
<dbReference type="RefSeq" id="WP_146382442.1">
    <property type="nucleotide sequence ID" value="NZ_VOEJ01000006.1"/>
</dbReference>
<feature type="transmembrane region" description="Helical" evidence="1">
    <location>
        <begin position="12"/>
        <end position="30"/>
    </location>
</feature>
<organism evidence="2 3">
    <name type="scientific">Mucilaginibacter pallidiroseus</name>
    <dbReference type="NCBI Taxonomy" id="2599295"/>
    <lineage>
        <taxon>Bacteria</taxon>
        <taxon>Pseudomonadati</taxon>
        <taxon>Bacteroidota</taxon>
        <taxon>Sphingobacteriia</taxon>
        <taxon>Sphingobacteriales</taxon>
        <taxon>Sphingobacteriaceae</taxon>
        <taxon>Mucilaginibacter</taxon>
    </lineage>
</organism>
<dbReference type="Proteomes" id="UP000320042">
    <property type="component" value="Unassembled WGS sequence"/>
</dbReference>
<keyword evidence="1" id="KW-1133">Transmembrane helix</keyword>
<name>A0A563U823_9SPHI</name>
<dbReference type="AlphaFoldDB" id="A0A563U823"/>
<protein>
    <submittedName>
        <fullName evidence="2">Uncharacterized protein</fullName>
    </submittedName>
</protein>
<keyword evidence="1" id="KW-0812">Transmembrane</keyword>
<keyword evidence="3" id="KW-1185">Reference proteome</keyword>
<reference evidence="2 3" key="1">
    <citation type="submission" date="2019-07" db="EMBL/GenBank/DDBJ databases">
        <authorList>
            <person name="Kim J."/>
        </authorList>
    </citation>
    <scope>NUCLEOTIDE SEQUENCE [LARGE SCALE GENOMIC DNA]</scope>
    <source>
        <strain evidence="3">dk17</strain>
    </source>
</reference>
<evidence type="ECO:0000313" key="3">
    <source>
        <dbReference type="Proteomes" id="UP000320042"/>
    </source>
</evidence>
<gene>
    <name evidence="2" type="ORF">FPZ43_13435</name>
</gene>
<proteinExistence type="predicted"/>
<comment type="caution">
    <text evidence="2">The sequence shown here is derived from an EMBL/GenBank/DDBJ whole genome shotgun (WGS) entry which is preliminary data.</text>
</comment>
<evidence type="ECO:0000313" key="2">
    <source>
        <dbReference type="EMBL" id="TWR27473.1"/>
    </source>
</evidence>
<accession>A0A563U823</accession>
<dbReference type="OrthoDB" id="796640at2"/>
<sequence length="112" mass="12487">MNEIVASSTTTIFLAFAVIGSVLVYLILLFDKRQRRKLKAVLSKTGDVKPLFMVRAANEKLHTIKQICDNDASAARTLVARQLDELVADYDKGNISLNDYCNKLNRLLAMVA</sequence>
<keyword evidence="1" id="KW-0472">Membrane</keyword>